<dbReference type="RefSeq" id="WP_323738003.1">
    <property type="nucleotide sequence ID" value="NZ_CP112932.1"/>
</dbReference>
<dbReference type="NCBIfam" id="NF001140">
    <property type="entry name" value="PRK00147.1"/>
    <property type="match status" value="1"/>
</dbReference>
<keyword evidence="3 5" id="KW-0949">S-adenosyl-L-methionine</keyword>
<comment type="catalytic activity">
    <reaction evidence="5">
        <text>7-aminomethyl-7-carbaguanosine(34) in tRNA + S-adenosyl-L-methionine = epoxyqueuosine(34) in tRNA + adenine + L-methionine + 2 H(+)</text>
        <dbReference type="Rhea" id="RHEA:32155"/>
        <dbReference type="Rhea" id="RHEA-COMP:10342"/>
        <dbReference type="Rhea" id="RHEA-COMP:18582"/>
        <dbReference type="ChEBI" id="CHEBI:15378"/>
        <dbReference type="ChEBI" id="CHEBI:16708"/>
        <dbReference type="ChEBI" id="CHEBI:57844"/>
        <dbReference type="ChEBI" id="CHEBI:59789"/>
        <dbReference type="ChEBI" id="CHEBI:82833"/>
        <dbReference type="ChEBI" id="CHEBI:194443"/>
        <dbReference type="EC" id="2.4.99.17"/>
    </reaction>
</comment>
<evidence type="ECO:0000313" key="6">
    <source>
        <dbReference type="EMBL" id="WPY01211.1"/>
    </source>
</evidence>
<comment type="pathway">
    <text evidence="5">tRNA modification; tRNA-queuosine biosynthesis.</text>
</comment>
<reference evidence="6 7" key="1">
    <citation type="submission" date="2022-10" db="EMBL/GenBank/DDBJ databases">
        <title>Host association and intracellularity evolved multiple times independently in the Rickettsiales.</title>
        <authorList>
            <person name="Castelli M."/>
            <person name="Nardi T."/>
            <person name="Gammuto L."/>
            <person name="Bellinzona G."/>
            <person name="Sabaneyeva E."/>
            <person name="Potekhin A."/>
            <person name="Serra V."/>
            <person name="Petroni G."/>
            <person name="Sassera D."/>
        </authorList>
    </citation>
    <scope>NUCLEOTIDE SEQUENCE [LARGE SCALE GENOMIC DNA]</scope>
    <source>
        <strain evidence="6 7">Kr 154-4</strain>
    </source>
</reference>
<organism evidence="6 7">
    <name type="scientific">Candidatus Trichorickettsia mobilis</name>
    <dbReference type="NCBI Taxonomy" id="1346319"/>
    <lineage>
        <taxon>Bacteria</taxon>
        <taxon>Pseudomonadati</taxon>
        <taxon>Pseudomonadota</taxon>
        <taxon>Alphaproteobacteria</taxon>
        <taxon>Rickettsiales</taxon>
        <taxon>Rickettsiaceae</taxon>
        <taxon>Rickettsieae</taxon>
        <taxon>Candidatus Trichorickettsia</taxon>
    </lineage>
</organism>
<evidence type="ECO:0000256" key="4">
    <source>
        <dbReference type="ARBA" id="ARBA00022785"/>
    </source>
</evidence>
<dbReference type="Proteomes" id="UP001326613">
    <property type="component" value="Chromosome"/>
</dbReference>
<comment type="function">
    <text evidence="5">Transfers and isomerizes the ribose moiety from AdoMet to the 7-aminomethyl group of 7-deazaguanine (preQ1-tRNA) to give epoxyqueuosine (oQ-tRNA).</text>
</comment>
<keyword evidence="1 5" id="KW-0963">Cytoplasm</keyword>
<protein>
    <recommendedName>
        <fullName evidence="5">S-adenosylmethionine:tRNA ribosyltransferase-isomerase</fullName>
        <ecNumber evidence="5">2.4.99.17</ecNumber>
    </recommendedName>
    <alternativeName>
        <fullName evidence="5">Queuosine biosynthesis protein QueA</fullName>
    </alternativeName>
</protein>
<dbReference type="EC" id="2.4.99.17" evidence="5"/>
<keyword evidence="4 5" id="KW-0671">Queuosine biosynthesis</keyword>
<evidence type="ECO:0000256" key="5">
    <source>
        <dbReference type="HAMAP-Rule" id="MF_00113"/>
    </source>
</evidence>
<dbReference type="InterPro" id="IPR042118">
    <property type="entry name" value="QueA_dom1"/>
</dbReference>
<gene>
    <name evidence="5" type="primary">queA</name>
    <name evidence="6" type="ORF">Trichorick_01117</name>
</gene>
<dbReference type="EMBL" id="CP112932">
    <property type="protein sequence ID" value="WPY01211.1"/>
    <property type="molecule type" value="Genomic_DNA"/>
</dbReference>
<evidence type="ECO:0000256" key="3">
    <source>
        <dbReference type="ARBA" id="ARBA00022691"/>
    </source>
</evidence>
<comment type="similarity">
    <text evidence="5">Belongs to the QueA family.</text>
</comment>
<comment type="subunit">
    <text evidence="5">Monomer.</text>
</comment>
<dbReference type="HAMAP" id="MF_00113">
    <property type="entry name" value="QueA"/>
    <property type="match status" value="1"/>
</dbReference>
<accession>A0ABZ0UUN2</accession>
<proteinExistence type="inferred from homology"/>
<dbReference type="Pfam" id="PF02547">
    <property type="entry name" value="Queuosine_synth"/>
    <property type="match status" value="1"/>
</dbReference>
<evidence type="ECO:0000313" key="7">
    <source>
        <dbReference type="Proteomes" id="UP001326613"/>
    </source>
</evidence>
<evidence type="ECO:0000256" key="1">
    <source>
        <dbReference type="ARBA" id="ARBA00022490"/>
    </source>
</evidence>
<dbReference type="Gene3D" id="3.40.1780.10">
    <property type="entry name" value="QueA-like"/>
    <property type="match status" value="1"/>
</dbReference>
<dbReference type="PANTHER" id="PTHR30307:SF0">
    <property type="entry name" value="S-ADENOSYLMETHIONINE:TRNA RIBOSYLTRANSFERASE-ISOMERASE"/>
    <property type="match status" value="1"/>
</dbReference>
<comment type="subcellular location">
    <subcellularLocation>
        <location evidence="5">Cytoplasm</location>
    </subcellularLocation>
</comment>
<dbReference type="Gene3D" id="2.40.10.240">
    <property type="entry name" value="QueA-like"/>
    <property type="match status" value="1"/>
</dbReference>
<dbReference type="PANTHER" id="PTHR30307">
    <property type="entry name" value="S-ADENOSYLMETHIONINE:TRNA RIBOSYLTRANSFERASE-ISOMERASE"/>
    <property type="match status" value="1"/>
</dbReference>
<sequence>MKLSDFDFYLPPNLIAQYPLIQRDHSQLLVIPPDNRDFIKTEFYNLINYLLPGDVIVFNNSKVIKAKLILFKQDKKILCNLNKPISDDCWYGFARPARKLCEGDEFKFDDHKVVISKKLAMGEVEIQFILNNISVFEFLEQYGHLPLPQYIKRDTVDISDEHRYQTIYHHVPGSVAAPTAGLHFTDELLAQIKDKSIETAFVTLHVGAGTFLPVKTENILEHKMHAEYYHIDPITAQIINNAKAEKRRIVAVGTTTVRTLESSTINGIVNHGYGETNIFITPGFQFQIVDLLISNFHLPKSTLLMLVSAFAGYDKIRASYQYAINEKMRFFSYGDASLLYLNKFY</sequence>
<name>A0ABZ0UUN2_9RICK</name>
<dbReference type="InterPro" id="IPR036100">
    <property type="entry name" value="QueA_sf"/>
</dbReference>
<keyword evidence="2 5" id="KW-0808">Transferase</keyword>
<dbReference type="NCBIfam" id="TIGR00113">
    <property type="entry name" value="queA"/>
    <property type="match status" value="1"/>
</dbReference>
<dbReference type="InterPro" id="IPR003699">
    <property type="entry name" value="QueA"/>
</dbReference>
<dbReference type="SUPFAM" id="SSF111337">
    <property type="entry name" value="QueA-like"/>
    <property type="match status" value="1"/>
</dbReference>
<keyword evidence="7" id="KW-1185">Reference proteome</keyword>
<evidence type="ECO:0000256" key="2">
    <source>
        <dbReference type="ARBA" id="ARBA00022679"/>
    </source>
</evidence>
<dbReference type="InterPro" id="IPR042119">
    <property type="entry name" value="QueA_dom2"/>
</dbReference>